<protein>
    <submittedName>
        <fullName evidence="1">Uncharacterized protein</fullName>
    </submittedName>
</protein>
<dbReference type="Ensembl" id="ENSCABT00000028125.1">
    <property type="protein sequence ID" value="ENSCABP00000025670.1"/>
    <property type="gene ID" value="ENSCABG00000018879.1"/>
</dbReference>
<dbReference type="Proteomes" id="UP000694404">
    <property type="component" value="Unplaced"/>
</dbReference>
<accession>A0A8C0J232</accession>
<organism evidence="1 2">
    <name type="scientific">Chelonoidis abingdonii</name>
    <name type="common">Abingdon island giant tortoise</name>
    <name type="synonym">Testudo abingdonii</name>
    <dbReference type="NCBI Taxonomy" id="106734"/>
    <lineage>
        <taxon>Eukaryota</taxon>
        <taxon>Metazoa</taxon>
        <taxon>Chordata</taxon>
        <taxon>Craniata</taxon>
        <taxon>Vertebrata</taxon>
        <taxon>Euteleostomi</taxon>
        <taxon>Archelosauria</taxon>
        <taxon>Testudinata</taxon>
        <taxon>Testudines</taxon>
        <taxon>Cryptodira</taxon>
        <taxon>Durocryptodira</taxon>
        <taxon>Testudinoidea</taxon>
        <taxon>Testudinidae</taxon>
        <taxon>Chelonoidis</taxon>
    </lineage>
</organism>
<evidence type="ECO:0000313" key="1">
    <source>
        <dbReference type="Ensembl" id="ENSCABP00000025670.1"/>
    </source>
</evidence>
<proteinExistence type="predicted"/>
<sequence>MRSFLAEPSPTHKFRLWRWEYDQLPTSLAHTTVAFPGPHITSGPGRHHRPTYTTITSTNSPDTEQIAIIKDTFMSTKGPSLTPLGLESHLTAWGLATRDRLTVAVADSDGSPWSFTRITRLWLGPSASSNARVVLISPLYTPTRKGPAAPGSSLKSPL</sequence>
<reference evidence="1" key="1">
    <citation type="submission" date="2025-08" db="UniProtKB">
        <authorList>
            <consortium name="Ensembl"/>
        </authorList>
    </citation>
    <scope>IDENTIFICATION</scope>
</reference>
<dbReference type="OMA" id="ALEHTNV"/>
<dbReference type="AlphaFoldDB" id="A0A8C0J232"/>
<evidence type="ECO:0000313" key="2">
    <source>
        <dbReference type="Proteomes" id="UP000694404"/>
    </source>
</evidence>
<dbReference type="GeneTree" id="ENSGT00390000008200"/>
<name>A0A8C0J232_CHEAB</name>
<keyword evidence="2" id="KW-1185">Reference proteome</keyword>
<reference evidence="1" key="2">
    <citation type="submission" date="2025-09" db="UniProtKB">
        <authorList>
            <consortium name="Ensembl"/>
        </authorList>
    </citation>
    <scope>IDENTIFICATION</scope>
</reference>